<gene>
    <name evidence="1" type="ORF">K460DRAFT_331694</name>
</gene>
<dbReference type="AlphaFoldDB" id="A0A9P4L9I9"/>
<evidence type="ECO:0000313" key="1">
    <source>
        <dbReference type="EMBL" id="KAF1847070.1"/>
    </source>
</evidence>
<organism evidence="1 2">
    <name type="scientific">Cucurbitaria berberidis CBS 394.84</name>
    <dbReference type="NCBI Taxonomy" id="1168544"/>
    <lineage>
        <taxon>Eukaryota</taxon>
        <taxon>Fungi</taxon>
        <taxon>Dikarya</taxon>
        <taxon>Ascomycota</taxon>
        <taxon>Pezizomycotina</taxon>
        <taxon>Dothideomycetes</taxon>
        <taxon>Pleosporomycetidae</taxon>
        <taxon>Pleosporales</taxon>
        <taxon>Pleosporineae</taxon>
        <taxon>Cucurbitariaceae</taxon>
        <taxon>Cucurbitaria</taxon>
    </lineage>
</organism>
<comment type="caution">
    <text evidence="1">The sequence shown here is derived from an EMBL/GenBank/DDBJ whole genome shotgun (WGS) entry which is preliminary data.</text>
</comment>
<proteinExistence type="predicted"/>
<dbReference type="RefSeq" id="XP_040789633.1">
    <property type="nucleotide sequence ID" value="XM_040930812.1"/>
</dbReference>
<evidence type="ECO:0000313" key="2">
    <source>
        <dbReference type="Proteomes" id="UP000800039"/>
    </source>
</evidence>
<dbReference type="EMBL" id="ML976615">
    <property type="protein sequence ID" value="KAF1847070.1"/>
    <property type="molecule type" value="Genomic_DNA"/>
</dbReference>
<dbReference type="Proteomes" id="UP000800039">
    <property type="component" value="Unassembled WGS sequence"/>
</dbReference>
<reference evidence="1" key="1">
    <citation type="submission" date="2020-01" db="EMBL/GenBank/DDBJ databases">
        <authorList>
            <consortium name="DOE Joint Genome Institute"/>
            <person name="Haridas S."/>
            <person name="Albert R."/>
            <person name="Binder M."/>
            <person name="Bloem J."/>
            <person name="Labutti K."/>
            <person name="Salamov A."/>
            <person name="Andreopoulos B."/>
            <person name="Baker S.E."/>
            <person name="Barry K."/>
            <person name="Bills G."/>
            <person name="Bluhm B.H."/>
            <person name="Cannon C."/>
            <person name="Castanera R."/>
            <person name="Culley D.E."/>
            <person name="Daum C."/>
            <person name="Ezra D."/>
            <person name="Gonzalez J.B."/>
            <person name="Henrissat B."/>
            <person name="Kuo A."/>
            <person name="Liang C."/>
            <person name="Lipzen A."/>
            <person name="Lutzoni F."/>
            <person name="Magnuson J."/>
            <person name="Mondo S."/>
            <person name="Nolan M."/>
            <person name="Ohm R."/>
            <person name="Pangilinan J."/>
            <person name="Park H.-J."/>
            <person name="Ramirez L."/>
            <person name="Alfaro M."/>
            <person name="Sun H."/>
            <person name="Tritt A."/>
            <person name="Yoshinaga Y."/>
            <person name="Zwiers L.-H."/>
            <person name="Turgeon B.G."/>
            <person name="Goodwin S.B."/>
            <person name="Spatafora J.W."/>
            <person name="Crous P.W."/>
            <person name="Grigoriev I.V."/>
        </authorList>
    </citation>
    <scope>NUCLEOTIDE SEQUENCE</scope>
    <source>
        <strain evidence="1">CBS 394.84</strain>
    </source>
</reference>
<keyword evidence="2" id="KW-1185">Reference proteome</keyword>
<dbReference type="OrthoDB" id="3672963at2759"/>
<accession>A0A9P4L9I9</accession>
<protein>
    <submittedName>
        <fullName evidence="1">Uncharacterized protein</fullName>
    </submittedName>
</protein>
<name>A0A9P4L9I9_9PLEO</name>
<sequence>MTSSFSPKTVDRMKLRKHLRITLKELPNNLPRYNEGQLLGKFSLLGLVPKLTDTDDLCFLLRSSIFLYAIKPRLQQAKVVGFQLSNGATTPESLENENCREDLDQPNDEISIPNLNMRIKWDGDSWATRLRYGESTLLEGRQYNTTQEAGFVQSFHWFCEEARFLWHEFQAREHAAAVRMGASDELSELDPGSKVNETTRARAGAGTKNRRVVKLKIRLRNTNGAPMLAAKKK</sequence>
<dbReference type="GeneID" id="63848064"/>